<accession>A0A1G8VYM4</accession>
<dbReference type="STRING" id="376427.SAMN04487954_10797"/>
<protein>
    <submittedName>
        <fullName evidence="2">Phasin family protein</fullName>
    </submittedName>
</protein>
<keyword evidence="3" id="KW-1185">Reference proteome</keyword>
<dbReference type="InterPro" id="IPR018968">
    <property type="entry name" value="Phasin"/>
</dbReference>
<feature type="domain" description="Phasin" evidence="1">
    <location>
        <begin position="7"/>
        <end position="109"/>
    </location>
</feature>
<sequence length="116" mass="12733">MSKTQSTATQQFDTLFLGPARTYGALSLEYTEKLVAAQFEAFRAYTDLSLAQARAWLDVKDAEGLKQVVESQQKAAQDLGERVKGDAEKVVTLSQEYLQKGQKLAEENVKAASSAK</sequence>
<dbReference type="AlphaFoldDB" id="A0A1G8VYM4"/>
<organism evidence="2 3">
    <name type="scientific">Billgrantia gudaonensis</name>
    <dbReference type="NCBI Taxonomy" id="376427"/>
    <lineage>
        <taxon>Bacteria</taxon>
        <taxon>Pseudomonadati</taxon>
        <taxon>Pseudomonadota</taxon>
        <taxon>Gammaproteobacteria</taxon>
        <taxon>Oceanospirillales</taxon>
        <taxon>Halomonadaceae</taxon>
        <taxon>Billgrantia</taxon>
    </lineage>
</organism>
<dbReference type="Proteomes" id="UP000198525">
    <property type="component" value="Unassembled WGS sequence"/>
</dbReference>
<dbReference type="OrthoDB" id="8611311at2"/>
<evidence type="ECO:0000259" key="1">
    <source>
        <dbReference type="Pfam" id="PF09361"/>
    </source>
</evidence>
<name>A0A1G8VYM4_9GAMM</name>
<dbReference type="Pfam" id="PF09361">
    <property type="entry name" value="Phasin_2"/>
    <property type="match status" value="1"/>
</dbReference>
<evidence type="ECO:0000313" key="3">
    <source>
        <dbReference type="Proteomes" id="UP000198525"/>
    </source>
</evidence>
<dbReference type="EMBL" id="FNES01000007">
    <property type="protein sequence ID" value="SDJ71204.1"/>
    <property type="molecule type" value="Genomic_DNA"/>
</dbReference>
<gene>
    <name evidence="2" type="ORF">SAMN04487954_10797</name>
</gene>
<reference evidence="2 3" key="1">
    <citation type="submission" date="2016-10" db="EMBL/GenBank/DDBJ databases">
        <authorList>
            <person name="de Groot N.N."/>
        </authorList>
    </citation>
    <scope>NUCLEOTIDE SEQUENCE [LARGE SCALE GENOMIC DNA]</scope>
    <source>
        <strain evidence="2 3">CGMCC 1.6133</strain>
    </source>
</reference>
<evidence type="ECO:0000313" key="2">
    <source>
        <dbReference type="EMBL" id="SDJ71204.1"/>
    </source>
</evidence>
<proteinExistence type="predicted"/>
<dbReference type="RefSeq" id="WP_089685732.1">
    <property type="nucleotide sequence ID" value="NZ_FNES01000007.1"/>
</dbReference>